<reference evidence="2" key="1">
    <citation type="submission" date="2022-11" db="UniProtKB">
        <authorList>
            <consortium name="WormBaseParasite"/>
        </authorList>
    </citation>
    <scope>IDENTIFICATION</scope>
</reference>
<sequence>MSTATKTVRNDEMLLFQQHYNDLSIFGDTYRDERVDRALLNSTELKDSTMLVSLQCCMGIKVSKKDSNTGHEFVRVDPNEISRLFNLLNKKLPVLLKKSIDLCCQILLK</sequence>
<organism evidence="1 2">
    <name type="scientific">Romanomermis culicivorax</name>
    <name type="common">Nematode worm</name>
    <dbReference type="NCBI Taxonomy" id="13658"/>
    <lineage>
        <taxon>Eukaryota</taxon>
        <taxon>Metazoa</taxon>
        <taxon>Ecdysozoa</taxon>
        <taxon>Nematoda</taxon>
        <taxon>Enoplea</taxon>
        <taxon>Dorylaimia</taxon>
        <taxon>Mermithida</taxon>
        <taxon>Mermithoidea</taxon>
        <taxon>Mermithidae</taxon>
        <taxon>Romanomermis</taxon>
    </lineage>
</organism>
<evidence type="ECO:0000313" key="1">
    <source>
        <dbReference type="Proteomes" id="UP000887565"/>
    </source>
</evidence>
<protein>
    <submittedName>
        <fullName evidence="2">Uncharacterized protein</fullName>
    </submittedName>
</protein>
<proteinExistence type="predicted"/>
<keyword evidence="1" id="KW-1185">Reference proteome</keyword>
<evidence type="ECO:0000313" key="2">
    <source>
        <dbReference type="WBParaSite" id="nRc.2.0.1.t40710-RA"/>
    </source>
</evidence>
<accession>A0A915KRJ0</accession>
<dbReference type="AlphaFoldDB" id="A0A915KRJ0"/>
<dbReference type="WBParaSite" id="nRc.2.0.1.t40710-RA">
    <property type="protein sequence ID" value="nRc.2.0.1.t40710-RA"/>
    <property type="gene ID" value="nRc.2.0.1.g40710"/>
</dbReference>
<name>A0A915KRJ0_ROMCU</name>
<dbReference type="Proteomes" id="UP000887565">
    <property type="component" value="Unplaced"/>
</dbReference>